<sequence length="268" mass="28064">MADTNSTHIAMLLDRSGSMQAMKGATIEGFNLYMAEQKATPGSCTVTLAQFDDRYEEVYADRPVADVPPLVLEPRGSTALLDSIARLVHTTAERLAALPEDERPATVLVGIMTDGYENASKEYTHAAIKALVTEKETKDGWAFLYMGANQDAIEVGASLGVRRDRSLTYDAGNVGAAMAATSRGTSRMRYAAAAPGGRPGAPAAAGAFYSEEDRAAAVDPGSTGGVRGRDAGAPGAAPAPPVQPRPRTARPAPPTQPGSFAPRDDKQD</sequence>
<reference evidence="2" key="1">
    <citation type="submission" date="2022-01" db="EMBL/GenBank/DDBJ databases">
        <title>Antribacter sp. nov., isolated from Guizhou of China.</title>
        <authorList>
            <person name="Chengliang C."/>
            <person name="Ya Z."/>
        </authorList>
    </citation>
    <scope>NUCLEOTIDE SEQUENCE</scope>
    <source>
        <strain evidence="2">KLBMP 9083</strain>
    </source>
</reference>
<accession>A0AA41UAQ4</accession>
<gene>
    <name evidence="2" type="ORF">L1785_18270</name>
</gene>
<dbReference type="Proteomes" id="UP001165405">
    <property type="component" value="Unassembled WGS sequence"/>
</dbReference>
<feature type="region of interest" description="Disordered" evidence="1">
    <location>
        <begin position="212"/>
        <end position="268"/>
    </location>
</feature>
<proteinExistence type="predicted"/>
<dbReference type="InterPro" id="IPR036465">
    <property type="entry name" value="vWFA_dom_sf"/>
</dbReference>
<evidence type="ECO:0000256" key="1">
    <source>
        <dbReference type="SAM" id="MobiDB-lite"/>
    </source>
</evidence>
<name>A0AA41UAQ4_9MICO</name>
<dbReference type="SUPFAM" id="SSF53300">
    <property type="entry name" value="vWA-like"/>
    <property type="match status" value="1"/>
</dbReference>
<dbReference type="EMBL" id="JAKGSG010000051">
    <property type="protein sequence ID" value="MCF4122927.1"/>
    <property type="molecule type" value="Genomic_DNA"/>
</dbReference>
<keyword evidence="3" id="KW-1185">Reference proteome</keyword>
<dbReference type="AlphaFoldDB" id="A0AA41UAQ4"/>
<dbReference type="RefSeq" id="WP_236090732.1">
    <property type="nucleotide sequence ID" value="NZ_JAKGSG010000051.1"/>
</dbReference>
<evidence type="ECO:0000313" key="3">
    <source>
        <dbReference type="Proteomes" id="UP001165405"/>
    </source>
</evidence>
<protein>
    <submittedName>
        <fullName evidence="2">VWA domain-containing protein</fullName>
    </submittedName>
</protein>
<organism evidence="2 3">
    <name type="scientific">Antribacter soli</name>
    <dbReference type="NCBI Taxonomy" id="2910976"/>
    <lineage>
        <taxon>Bacteria</taxon>
        <taxon>Bacillati</taxon>
        <taxon>Actinomycetota</taxon>
        <taxon>Actinomycetes</taxon>
        <taxon>Micrococcales</taxon>
        <taxon>Promicromonosporaceae</taxon>
        <taxon>Antribacter</taxon>
    </lineage>
</organism>
<evidence type="ECO:0000313" key="2">
    <source>
        <dbReference type="EMBL" id="MCF4122927.1"/>
    </source>
</evidence>
<comment type="caution">
    <text evidence="2">The sequence shown here is derived from an EMBL/GenBank/DDBJ whole genome shotgun (WGS) entry which is preliminary data.</text>
</comment>